<evidence type="ECO:0000313" key="2">
    <source>
        <dbReference type="Proteomes" id="UP000828941"/>
    </source>
</evidence>
<proteinExistence type="predicted"/>
<evidence type="ECO:0000313" key="1">
    <source>
        <dbReference type="EMBL" id="KAI4305219.1"/>
    </source>
</evidence>
<accession>A0ACB9L755</accession>
<organism evidence="1 2">
    <name type="scientific">Bauhinia variegata</name>
    <name type="common">Purple orchid tree</name>
    <name type="synonym">Phanera variegata</name>
    <dbReference type="NCBI Taxonomy" id="167791"/>
    <lineage>
        <taxon>Eukaryota</taxon>
        <taxon>Viridiplantae</taxon>
        <taxon>Streptophyta</taxon>
        <taxon>Embryophyta</taxon>
        <taxon>Tracheophyta</taxon>
        <taxon>Spermatophyta</taxon>
        <taxon>Magnoliopsida</taxon>
        <taxon>eudicotyledons</taxon>
        <taxon>Gunneridae</taxon>
        <taxon>Pentapetalae</taxon>
        <taxon>rosids</taxon>
        <taxon>fabids</taxon>
        <taxon>Fabales</taxon>
        <taxon>Fabaceae</taxon>
        <taxon>Cercidoideae</taxon>
        <taxon>Cercideae</taxon>
        <taxon>Bauhiniinae</taxon>
        <taxon>Bauhinia</taxon>
    </lineage>
</organism>
<sequence length="127" mass="14415">MQKRITDPVSHSCCYMNEKKCLHYWKCNSNRRSSRSRLVKIFAFKIPGNFEFSTIELLKQVADRVTKALHLVSVRRSPLDSSSSGKSRPVGISVDSHRTAAVEDCIEFIHSSFSRSNSTTSYQDANL</sequence>
<name>A0ACB9L755_BAUVA</name>
<reference evidence="1 2" key="1">
    <citation type="journal article" date="2022" name="DNA Res.">
        <title>Chromosomal-level genome assembly of the orchid tree Bauhinia variegata (Leguminosae; Cercidoideae) supports the allotetraploid origin hypothesis of Bauhinia.</title>
        <authorList>
            <person name="Zhong Y."/>
            <person name="Chen Y."/>
            <person name="Zheng D."/>
            <person name="Pang J."/>
            <person name="Liu Y."/>
            <person name="Luo S."/>
            <person name="Meng S."/>
            <person name="Qian L."/>
            <person name="Wei D."/>
            <person name="Dai S."/>
            <person name="Zhou R."/>
        </authorList>
    </citation>
    <scope>NUCLEOTIDE SEQUENCE [LARGE SCALE GENOMIC DNA]</scope>
    <source>
        <strain evidence="1">BV-YZ2020</strain>
    </source>
</reference>
<protein>
    <submittedName>
        <fullName evidence="1">Uncharacterized protein</fullName>
    </submittedName>
</protein>
<keyword evidence="2" id="KW-1185">Reference proteome</keyword>
<gene>
    <name evidence="1" type="ORF">L6164_028600</name>
</gene>
<comment type="caution">
    <text evidence="1">The sequence shown here is derived from an EMBL/GenBank/DDBJ whole genome shotgun (WGS) entry which is preliminary data.</text>
</comment>
<dbReference type="EMBL" id="CM039437">
    <property type="protein sequence ID" value="KAI4305219.1"/>
    <property type="molecule type" value="Genomic_DNA"/>
</dbReference>
<dbReference type="Proteomes" id="UP000828941">
    <property type="component" value="Chromosome 12"/>
</dbReference>